<proteinExistence type="predicted"/>
<accession>A0ABR7SVV7</accession>
<dbReference type="Pfam" id="PF01391">
    <property type="entry name" value="Collagen"/>
    <property type="match status" value="1"/>
</dbReference>
<reference evidence="2 3" key="1">
    <citation type="submission" date="2020-08" db="EMBL/GenBank/DDBJ databases">
        <title>Genemic of Streptomyces polyaspartic.</title>
        <authorList>
            <person name="Liu W."/>
        </authorList>
    </citation>
    <scope>NUCLEOTIDE SEQUENCE [LARGE SCALE GENOMIC DNA]</scope>
    <source>
        <strain evidence="2 3">TRM66268-LWL</strain>
    </source>
</reference>
<protein>
    <submittedName>
        <fullName evidence="2">Collagen-like protein</fullName>
    </submittedName>
</protein>
<dbReference type="PANTHER" id="PTHR24637">
    <property type="entry name" value="COLLAGEN"/>
    <property type="match status" value="1"/>
</dbReference>
<comment type="caution">
    <text evidence="2">The sequence shown here is derived from an EMBL/GenBank/DDBJ whole genome shotgun (WGS) entry which is preliminary data.</text>
</comment>
<dbReference type="Proteomes" id="UP000642284">
    <property type="component" value="Unassembled WGS sequence"/>
</dbReference>
<sequence>MPVRDGLQLVAVTGRYLHPDTAQPMQGRISFQPQPATVVHRDRAEVYLSRVEAELNAAGEFRVSLLATDADGINPLDWTYQVTEQWYDTAGRTYPILLPADPDEVSLPAIAPASDAEAGDYLIVTGPEGPAGPKGEQGQQGSQGEQGIQGEQGPPGIQGEQGPPGQDGAPGTPGTPGDKGDQGEPGIVQSVNGHTTPDVILTADDVQALPATGGTVSGKVSVEAGGLVVKGAGSSTLQVRSTSGNSDVFRVNSSGYTIANPYLFAQTNLVVGSAATTDAGGGQGVIGLKNATTEPTPPLPFS</sequence>
<keyword evidence="3" id="KW-1185">Reference proteome</keyword>
<organism evidence="2 3">
    <name type="scientific">Streptomyces polyasparticus</name>
    <dbReference type="NCBI Taxonomy" id="2767826"/>
    <lineage>
        <taxon>Bacteria</taxon>
        <taxon>Bacillati</taxon>
        <taxon>Actinomycetota</taxon>
        <taxon>Actinomycetes</taxon>
        <taxon>Kitasatosporales</taxon>
        <taxon>Streptomycetaceae</taxon>
        <taxon>Streptomyces</taxon>
    </lineage>
</organism>
<feature type="compositionally biased region" description="Low complexity" evidence="1">
    <location>
        <begin position="133"/>
        <end position="176"/>
    </location>
</feature>
<gene>
    <name evidence="2" type="ORF">H9Y04_44195</name>
</gene>
<evidence type="ECO:0000256" key="1">
    <source>
        <dbReference type="SAM" id="MobiDB-lite"/>
    </source>
</evidence>
<dbReference type="RefSeq" id="WP_187819926.1">
    <property type="nucleotide sequence ID" value="NZ_JACTVJ010000045.1"/>
</dbReference>
<dbReference type="EMBL" id="JACTVJ010000045">
    <property type="protein sequence ID" value="MBC9719523.1"/>
    <property type="molecule type" value="Genomic_DNA"/>
</dbReference>
<dbReference type="InterPro" id="IPR008160">
    <property type="entry name" value="Collagen"/>
</dbReference>
<feature type="region of interest" description="Disordered" evidence="1">
    <location>
        <begin position="122"/>
        <end position="193"/>
    </location>
</feature>
<name>A0ABR7SVV7_9ACTN</name>
<evidence type="ECO:0000313" key="2">
    <source>
        <dbReference type="EMBL" id="MBC9719523.1"/>
    </source>
</evidence>
<evidence type="ECO:0000313" key="3">
    <source>
        <dbReference type="Proteomes" id="UP000642284"/>
    </source>
</evidence>